<reference evidence="2" key="1">
    <citation type="submission" date="2023-02" db="EMBL/GenBank/DDBJ databases">
        <title>Genome of toxic invasive species Heracleum sosnowskyi carries increased number of genes despite the absence of recent whole-genome duplications.</title>
        <authorList>
            <person name="Schelkunov M."/>
            <person name="Shtratnikova V."/>
            <person name="Makarenko M."/>
            <person name="Klepikova A."/>
            <person name="Omelchenko D."/>
            <person name="Novikova G."/>
            <person name="Obukhova E."/>
            <person name="Bogdanov V."/>
            <person name="Penin A."/>
            <person name="Logacheva M."/>
        </authorList>
    </citation>
    <scope>NUCLEOTIDE SEQUENCE</scope>
    <source>
        <strain evidence="2">Hsosn_3</strain>
        <tissue evidence="2">Leaf</tissue>
    </source>
</reference>
<evidence type="ECO:0000313" key="3">
    <source>
        <dbReference type="Proteomes" id="UP001237642"/>
    </source>
</evidence>
<proteinExistence type="predicted"/>
<dbReference type="Pfam" id="PF03372">
    <property type="entry name" value="Exo_endo_phos"/>
    <property type="match status" value="1"/>
</dbReference>
<feature type="domain" description="Endonuclease/exonuclease/phosphatase" evidence="1">
    <location>
        <begin position="17"/>
        <end position="162"/>
    </location>
</feature>
<comment type="caution">
    <text evidence="2">The sequence shown here is derived from an EMBL/GenBank/DDBJ whole genome shotgun (WGS) entry which is preliminary data.</text>
</comment>
<dbReference type="SUPFAM" id="SSF56219">
    <property type="entry name" value="DNase I-like"/>
    <property type="match status" value="1"/>
</dbReference>
<dbReference type="AlphaFoldDB" id="A0AAD8IX86"/>
<reference evidence="2" key="2">
    <citation type="submission" date="2023-05" db="EMBL/GenBank/DDBJ databases">
        <authorList>
            <person name="Schelkunov M.I."/>
        </authorList>
    </citation>
    <scope>NUCLEOTIDE SEQUENCE</scope>
    <source>
        <strain evidence="2">Hsosn_3</strain>
        <tissue evidence="2">Leaf</tissue>
    </source>
</reference>
<dbReference type="InterPro" id="IPR036691">
    <property type="entry name" value="Endo/exonu/phosph_ase_sf"/>
</dbReference>
<protein>
    <recommendedName>
        <fullName evidence="1">Endonuclease/exonuclease/phosphatase domain-containing protein</fullName>
    </recommendedName>
</protein>
<dbReference type="InterPro" id="IPR005135">
    <property type="entry name" value="Endo/exonuclease/phosphatase"/>
</dbReference>
<organism evidence="2 3">
    <name type="scientific">Heracleum sosnowskyi</name>
    <dbReference type="NCBI Taxonomy" id="360622"/>
    <lineage>
        <taxon>Eukaryota</taxon>
        <taxon>Viridiplantae</taxon>
        <taxon>Streptophyta</taxon>
        <taxon>Embryophyta</taxon>
        <taxon>Tracheophyta</taxon>
        <taxon>Spermatophyta</taxon>
        <taxon>Magnoliopsida</taxon>
        <taxon>eudicotyledons</taxon>
        <taxon>Gunneridae</taxon>
        <taxon>Pentapetalae</taxon>
        <taxon>asterids</taxon>
        <taxon>campanulids</taxon>
        <taxon>Apiales</taxon>
        <taxon>Apiaceae</taxon>
        <taxon>Apioideae</taxon>
        <taxon>apioid superclade</taxon>
        <taxon>Tordylieae</taxon>
        <taxon>Tordyliinae</taxon>
        <taxon>Heracleum</taxon>
    </lineage>
</organism>
<evidence type="ECO:0000313" key="2">
    <source>
        <dbReference type="EMBL" id="KAK1393650.1"/>
    </source>
</evidence>
<dbReference type="EMBL" id="JAUIZM010000003">
    <property type="protein sequence ID" value="KAK1393650.1"/>
    <property type="molecule type" value="Genomic_DNA"/>
</dbReference>
<dbReference type="PANTHER" id="PTHR33710:SF64">
    <property type="entry name" value="ENDONUCLEASE_EXONUCLEASE_PHOSPHATASE DOMAIN-CONTAINING PROTEIN"/>
    <property type="match status" value="1"/>
</dbReference>
<keyword evidence="3" id="KW-1185">Reference proteome</keyword>
<sequence>MEALCKNLVFDGFIAVDPQGKSGGIAMFWKTDDKVELQSFSCSHIDVIVRSNVKAEWRLTGIYGEPARTSRHKTWELLRNLARDANLPLCLIGDFNNVTSQADKKGGSNYPRYLIDGFNSCLVDIQAHDLDIIGHQFTWERGRNSDHWIEIRLDRVLANNQWLSMFDMAKVYDLEGSPSDYSPLLVEKAE</sequence>
<evidence type="ECO:0000259" key="1">
    <source>
        <dbReference type="Pfam" id="PF03372"/>
    </source>
</evidence>
<dbReference type="Proteomes" id="UP001237642">
    <property type="component" value="Unassembled WGS sequence"/>
</dbReference>
<dbReference type="GO" id="GO:0003824">
    <property type="term" value="F:catalytic activity"/>
    <property type="evidence" value="ECO:0007669"/>
    <property type="project" value="InterPro"/>
</dbReference>
<dbReference type="PANTHER" id="PTHR33710">
    <property type="entry name" value="BNAC02G09200D PROTEIN"/>
    <property type="match status" value="1"/>
</dbReference>
<gene>
    <name evidence="2" type="ORF">POM88_012706</name>
</gene>
<accession>A0AAD8IX86</accession>
<dbReference type="Gene3D" id="3.60.10.10">
    <property type="entry name" value="Endonuclease/exonuclease/phosphatase"/>
    <property type="match status" value="1"/>
</dbReference>
<name>A0AAD8IX86_9APIA</name>